<reference evidence="1" key="1">
    <citation type="submission" date="2020-04" db="EMBL/GenBank/DDBJ databases">
        <authorList>
            <person name="Chiriac C."/>
            <person name="Salcher M."/>
            <person name="Ghai R."/>
            <person name="Kavagutti S V."/>
        </authorList>
    </citation>
    <scope>NUCLEOTIDE SEQUENCE</scope>
</reference>
<protein>
    <submittedName>
        <fullName evidence="1">Uncharacterized protein</fullName>
    </submittedName>
</protein>
<organism evidence="1">
    <name type="scientific">uncultured Caudovirales phage</name>
    <dbReference type="NCBI Taxonomy" id="2100421"/>
    <lineage>
        <taxon>Viruses</taxon>
        <taxon>Duplodnaviria</taxon>
        <taxon>Heunggongvirae</taxon>
        <taxon>Uroviricota</taxon>
        <taxon>Caudoviricetes</taxon>
        <taxon>Peduoviridae</taxon>
        <taxon>Maltschvirus</taxon>
        <taxon>Maltschvirus maltsch</taxon>
    </lineage>
</organism>
<gene>
    <name evidence="1" type="ORF">UFOVP319_62</name>
</gene>
<dbReference type="EMBL" id="LR796336">
    <property type="protein sequence ID" value="CAB4137708.1"/>
    <property type="molecule type" value="Genomic_DNA"/>
</dbReference>
<sequence>MSNPTIHGKRPVFSASSALEAIATALSEIKRDDRLTYADLGALIGKSEDQAAKYCDGSATMDAITFGRAKREWNGRFTGYFDRLCVESRPATSTDRHDSNVILSAALTMCKALEDNNTIDRNEVLASRSELEAARDAIEAQLSKLMPQGVRA</sequence>
<name>A0A6J5LTB4_9CAUD</name>
<accession>A0A6J5LTB4</accession>
<proteinExistence type="predicted"/>
<evidence type="ECO:0000313" key="1">
    <source>
        <dbReference type="EMBL" id="CAB4137708.1"/>
    </source>
</evidence>